<evidence type="ECO:0000313" key="3">
    <source>
        <dbReference type="Proteomes" id="UP000051401"/>
    </source>
</evidence>
<dbReference type="PATRIC" id="fig|540747.5.peg.705"/>
<geneLocation type="plasmid" evidence="4">
    <name>pridsm_01</name>
</geneLocation>
<evidence type="ECO:0000313" key="2">
    <source>
        <dbReference type="EMBL" id="QEW29552.1"/>
    </source>
</evidence>
<keyword evidence="2" id="KW-0614">Plasmid</keyword>
<keyword evidence="3" id="KW-1185">Reference proteome</keyword>
<name>A0A0T5P7I6_9RHOB</name>
<gene>
    <name evidence="2" type="ORF">RIdsm_05397</name>
    <name evidence="1" type="ORF">XM52_15085</name>
</gene>
<organism evidence="1 3">
    <name type="scientific">Roseovarius indicus</name>
    <dbReference type="NCBI Taxonomy" id="540747"/>
    <lineage>
        <taxon>Bacteria</taxon>
        <taxon>Pseudomonadati</taxon>
        <taxon>Pseudomonadota</taxon>
        <taxon>Alphaproteobacteria</taxon>
        <taxon>Rhodobacterales</taxon>
        <taxon>Roseobacteraceae</taxon>
        <taxon>Roseovarius</taxon>
    </lineage>
</organism>
<reference evidence="1 3" key="1">
    <citation type="submission" date="2015-04" db="EMBL/GenBank/DDBJ databases">
        <title>The draft genome sequence of Roseovarius indicus B108T.</title>
        <authorList>
            <person name="Li G."/>
            <person name="Lai Q."/>
            <person name="Shao Z."/>
            <person name="Yan P."/>
        </authorList>
    </citation>
    <scope>NUCLEOTIDE SEQUENCE [LARGE SCALE GENOMIC DNA]</scope>
    <source>
        <strain evidence="1 3">B108</strain>
    </source>
</reference>
<sequence>MFNLKTCELPVNPALEDCFLNLLLEALEDKGLVPEETPDIGYGDSYVRENLSHLTVEKVPGGWVWNILFKPRSGYDNDCMTAPMFKPFQSAAEALVFGASTVCEIVTGSSELPFTVAGNMLVMASYGDAT</sequence>
<geneLocation type="plasmid" evidence="2">
    <name>pRIdsm_01</name>
</geneLocation>
<dbReference type="OrthoDB" id="7745846at2"/>
<dbReference type="EMBL" id="LAXI01000010">
    <property type="protein sequence ID" value="KRS16911.1"/>
    <property type="molecule type" value="Genomic_DNA"/>
</dbReference>
<dbReference type="Proteomes" id="UP000051401">
    <property type="component" value="Unassembled WGS sequence"/>
</dbReference>
<proteinExistence type="predicted"/>
<accession>A0A0T5P7I6</accession>
<dbReference type="AlphaFoldDB" id="A0A0T5P7I6"/>
<protein>
    <submittedName>
        <fullName evidence="1">Uncharacterized protein</fullName>
    </submittedName>
</protein>
<dbReference type="KEGG" id="rid:RIdsm_05397"/>
<evidence type="ECO:0000313" key="4">
    <source>
        <dbReference type="Proteomes" id="UP000325785"/>
    </source>
</evidence>
<reference evidence="2 4" key="2">
    <citation type="submission" date="2018-08" db="EMBL/GenBank/DDBJ databases">
        <title>Genetic Globetrotter - A new plasmid hitch-hiking vast phylogenetic and geographic distances.</title>
        <authorList>
            <person name="Vollmers J."/>
            <person name="Petersen J."/>
        </authorList>
    </citation>
    <scope>NUCLEOTIDE SEQUENCE [LARGE SCALE GENOMIC DNA]</scope>
    <source>
        <strain evidence="2 4">DSM 26383</strain>
        <plasmid evidence="4">pridsm_01</plasmid>
        <plasmid evidence="2">pRIdsm_01</plasmid>
    </source>
</reference>
<dbReference type="RefSeq" id="WP_057816980.1">
    <property type="nucleotide sequence ID" value="NZ_CP031599.1"/>
</dbReference>
<evidence type="ECO:0000313" key="1">
    <source>
        <dbReference type="EMBL" id="KRS16911.1"/>
    </source>
</evidence>
<dbReference type="Proteomes" id="UP000325785">
    <property type="component" value="Plasmid pRIdsm_01"/>
</dbReference>
<dbReference type="EMBL" id="CP031599">
    <property type="protein sequence ID" value="QEW29552.1"/>
    <property type="molecule type" value="Genomic_DNA"/>
</dbReference>